<keyword evidence="16" id="KW-1185">Reference proteome</keyword>
<protein>
    <recommendedName>
        <fullName evidence="10">Beta-xylanase</fullName>
        <ecNumber evidence="10">3.2.1.8</ecNumber>
    </recommendedName>
</protein>
<feature type="chain" id="PRO_5046133127" description="Beta-xylanase" evidence="12">
    <location>
        <begin position="37"/>
        <end position="517"/>
    </location>
</feature>
<comment type="similarity">
    <text evidence="2 10">Belongs to the glycosyl hydrolase 10 (cellulase F) family.</text>
</comment>
<proteinExistence type="inferred from homology"/>
<keyword evidence="8 10" id="KW-0624">Polysaccharide degradation</keyword>
<dbReference type="InterPro" id="IPR001956">
    <property type="entry name" value="CBM3"/>
</dbReference>
<keyword evidence="6 10" id="KW-0119">Carbohydrate metabolism</keyword>
<keyword evidence="7 10" id="KW-0326">Glycosidase</keyword>
<feature type="domain" description="CBM3" evidence="13">
    <location>
        <begin position="367"/>
        <end position="517"/>
    </location>
</feature>
<dbReference type="Proteomes" id="UP001164963">
    <property type="component" value="Chromosome"/>
</dbReference>
<dbReference type="SUPFAM" id="SSF51445">
    <property type="entry name" value="(Trans)glycosidases"/>
    <property type="match status" value="1"/>
</dbReference>
<evidence type="ECO:0000256" key="10">
    <source>
        <dbReference type="RuleBase" id="RU361174"/>
    </source>
</evidence>
<feature type="active site" description="Nucleophile" evidence="9">
    <location>
        <position position="271"/>
    </location>
</feature>
<dbReference type="EMBL" id="CP098740">
    <property type="protein sequence ID" value="UZK57377.1"/>
    <property type="molecule type" value="Genomic_DNA"/>
</dbReference>
<feature type="compositionally biased region" description="Acidic residues" evidence="11">
    <location>
        <begin position="352"/>
        <end position="363"/>
    </location>
</feature>
<evidence type="ECO:0000259" key="14">
    <source>
        <dbReference type="PROSITE" id="PS51760"/>
    </source>
</evidence>
<sequence>MSLVKRCRPHRSPGLPVLVVGALALAAGLAGGPASAASQDTLHDLASAQGKYFGSATDNPELPDAAYAAKLGSEFGQITPGNSMKWDTTEPTRGRFDFAKGDVITDFAQEHGQTVRGHTLVWHSQLPGWVGALPSTEVETAMTDHITAEATHYRGEVAAWDVVNEPFNEDGTFRTSPFYNAMGKDYIAKALRAAHAADPDAKLYINDYNVEGKGAKSDAMYNLVSDLLDEGVPLDGVGMQAHLAIQYGFPYQMQANMQRFADLGLDVAVTELDVRMQLPADAAKLATQSSYYAQVVDACLAVERCVGITVWDYTDKYSWVPSTFPGEGAANLYDDGLAPKPAYAAVRTALGDDGDDDGGDDGGDGGTPGTLKALYRANDTAAGDNQIKPGLQLVNTGTAPVSLPAVTVRYWFSGDNGATTYGSWCDWSPIGCSTITHRVVAASSPKSGADHYLEVGFTGGTLAPGAATGEMQLRLSKTDWSNFNESDDYSHGTGASYADASKVTVYVGGALVWGIEP</sequence>
<evidence type="ECO:0000313" key="15">
    <source>
        <dbReference type="EMBL" id="UZK57377.1"/>
    </source>
</evidence>
<dbReference type="InterPro" id="IPR036966">
    <property type="entry name" value="CBM3_sf"/>
</dbReference>
<evidence type="ECO:0000256" key="6">
    <source>
        <dbReference type="ARBA" id="ARBA00023277"/>
    </source>
</evidence>
<evidence type="ECO:0000256" key="1">
    <source>
        <dbReference type="ARBA" id="ARBA00000681"/>
    </source>
</evidence>
<evidence type="ECO:0000256" key="7">
    <source>
        <dbReference type="ARBA" id="ARBA00023295"/>
    </source>
</evidence>
<evidence type="ECO:0000256" key="5">
    <source>
        <dbReference type="ARBA" id="ARBA00022801"/>
    </source>
</evidence>
<evidence type="ECO:0000259" key="13">
    <source>
        <dbReference type="PROSITE" id="PS51172"/>
    </source>
</evidence>
<dbReference type="Gene3D" id="3.20.20.80">
    <property type="entry name" value="Glycosidases"/>
    <property type="match status" value="1"/>
</dbReference>
<reference evidence="15" key="1">
    <citation type="journal article" date="2022" name="Front. Microbiol.">
        <title>Mirubactin C rescues the lethal effect of cell wall biosynthesis mutations in Bacillus subtilis.</title>
        <authorList>
            <person name="Kepplinger B."/>
            <person name="Wen X."/>
            <person name="Tyler A.R."/>
            <person name="Kim B.Y."/>
            <person name="Brown J."/>
            <person name="Banks P."/>
            <person name="Dashti Y."/>
            <person name="Mackenzie E.S."/>
            <person name="Wills C."/>
            <person name="Kawai Y."/>
            <person name="Waldron K.J."/>
            <person name="Allenby N.E.E."/>
            <person name="Wu L.J."/>
            <person name="Hall M.J."/>
            <person name="Errington J."/>
        </authorList>
    </citation>
    <scope>NUCLEOTIDE SEQUENCE</scope>
    <source>
        <strain evidence="15">MDA8-470</strain>
    </source>
</reference>
<dbReference type="InterPro" id="IPR044846">
    <property type="entry name" value="GH10"/>
</dbReference>
<dbReference type="SUPFAM" id="SSF49384">
    <property type="entry name" value="Carbohydrate-binding domain"/>
    <property type="match status" value="1"/>
</dbReference>
<dbReference type="EC" id="3.2.1.8" evidence="10"/>
<dbReference type="InterPro" id="IPR017853">
    <property type="entry name" value="GH"/>
</dbReference>
<feature type="signal peptide" evidence="12">
    <location>
        <begin position="1"/>
        <end position="36"/>
    </location>
</feature>
<organism evidence="15 16">
    <name type="scientific">Streptomyces drozdowiczii</name>
    <dbReference type="NCBI Taxonomy" id="202862"/>
    <lineage>
        <taxon>Bacteria</taxon>
        <taxon>Bacillati</taxon>
        <taxon>Actinomycetota</taxon>
        <taxon>Actinomycetes</taxon>
        <taxon>Kitasatosporales</taxon>
        <taxon>Streptomycetaceae</taxon>
        <taxon>Streptomyces</taxon>
    </lineage>
</organism>
<dbReference type="PROSITE" id="PS00591">
    <property type="entry name" value="GH10_1"/>
    <property type="match status" value="1"/>
</dbReference>
<dbReference type="PROSITE" id="PS51172">
    <property type="entry name" value="CBM3"/>
    <property type="match status" value="1"/>
</dbReference>
<evidence type="ECO:0000256" key="9">
    <source>
        <dbReference type="PROSITE-ProRule" id="PRU10061"/>
    </source>
</evidence>
<dbReference type="Pfam" id="PF00942">
    <property type="entry name" value="CBM_3"/>
    <property type="match status" value="1"/>
</dbReference>
<feature type="domain" description="GH10" evidence="14">
    <location>
        <begin position="56"/>
        <end position="349"/>
    </location>
</feature>
<comment type="catalytic activity">
    <reaction evidence="1 10">
        <text>Endohydrolysis of (1-&gt;4)-beta-D-xylosidic linkages in xylans.</text>
        <dbReference type="EC" id="3.2.1.8"/>
    </reaction>
</comment>
<dbReference type="SMART" id="SM00633">
    <property type="entry name" value="Glyco_10"/>
    <property type="match status" value="1"/>
</dbReference>
<dbReference type="InterPro" id="IPR031158">
    <property type="entry name" value="GH10_AS"/>
</dbReference>
<evidence type="ECO:0000256" key="4">
    <source>
        <dbReference type="ARBA" id="ARBA00022729"/>
    </source>
</evidence>
<dbReference type="PRINTS" id="PR00134">
    <property type="entry name" value="GLHYDRLASE10"/>
</dbReference>
<evidence type="ECO:0000256" key="2">
    <source>
        <dbReference type="ARBA" id="ARBA00007495"/>
    </source>
</evidence>
<evidence type="ECO:0000256" key="8">
    <source>
        <dbReference type="ARBA" id="ARBA00023326"/>
    </source>
</evidence>
<dbReference type="PANTHER" id="PTHR31490:SF88">
    <property type="entry name" value="BETA-XYLANASE"/>
    <property type="match status" value="1"/>
</dbReference>
<dbReference type="InterPro" id="IPR008965">
    <property type="entry name" value="CBM2/CBM3_carb-bd_dom_sf"/>
</dbReference>
<dbReference type="Gene3D" id="2.60.40.710">
    <property type="entry name" value="Endoglucanase-like"/>
    <property type="match status" value="1"/>
</dbReference>
<keyword evidence="4 12" id="KW-0732">Signal</keyword>
<evidence type="ECO:0000256" key="3">
    <source>
        <dbReference type="ARBA" id="ARBA00022651"/>
    </source>
</evidence>
<dbReference type="Pfam" id="PF00331">
    <property type="entry name" value="Glyco_hydro_10"/>
    <property type="match status" value="1"/>
</dbReference>
<keyword evidence="5 10" id="KW-0378">Hydrolase</keyword>
<evidence type="ECO:0000256" key="11">
    <source>
        <dbReference type="SAM" id="MobiDB-lite"/>
    </source>
</evidence>
<dbReference type="PANTHER" id="PTHR31490">
    <property type="entry name" value="GLYCOSYL HYDROLASE"/>
    <property type="match status" value="1"/>
</dbReference>
<evidence type="ECO:0000313" key="16">
    <source>
        <dbReference type="Proteomes" id="UP001164963"/>
    </source>
</evidence>
<feature type="region of interest" description="Disordered" evidence="11">
    <location>
        <begin position="349"/>
        <end position="371"/>
    </location>
</feature>
<dbReference type="SMART" id="SM01067">
    <property type="entry name" value="CBM_3"/>
    <property type="match status" value="1"/>
</dbReference>
<dbReference type="InterPro" id="IPR001000">
    <property type="entry name" value="GH10_dom"/>
</dbReference>
<keyword evidence="3" id="KW-0858">Xylan degradation</keyword>
<gene>
    <name evidence="15" type="ORF">NEH16_27775</name>
</gene>
<dbReference type="PROSITE" id="PS51760">
    <property type="entry name" value="GH10_2"/>
    <property type="match status" value="1"/>
</dbReference>
<accession>A0ABY6PZH7</accession>
<dbReference type="RefSeq" id="WP_265545652.1">
    <property type="nucleotide sequence ID" value="NZ_CP098740.1"/>
</dbReference>
<name>A0ABY6PZH7_9ACTN</name>
<evidence type="ECO:0000256" key="12">
    <source>
        <dbReference type="SAM" id="SignalP"/>
    </source>
</evidence>